<gene>
    <name evidence="10" type="ORF">CHYS00102_LOCUS30086</name>
</gene>
<dbReference type="InterPro" id="IPR003691">
    <property type="entry name" value="FluC"/>
</dbReference>
<dbReference type="GO" id="GO:0005886">
    <property type="term" value="C:plasma membrane"/>
    <property type="evidence" value="ECO:0007669"/>
    <property type="project" value="UniProtKB-SubCell"/>
</dbReference>
<evidence type="ECO:0000256" key="6">
    <source>
        <dbReference type="ARBA" id="ARBA00023136"/>
    </source>
</evidence>
<feature type="transmembrane region" description="Helical" evidence="9">
    <location>
        <begin position="20"/>
        <end position="43"/>
    </location>
</feature>
<dbReference type="AlphaFoldDB" id="A0A7S1C1J0"/>
<evidence type="ECO:0000256" key="4">
    <source>
        <dbReference type="ARBA" id="ARBA00022692"/>
    </source>
</evidence>
<sequence>MVLLMVGADGETGIHDAIFGYLIGLTAALASFAAGEHAATAIFRWRNGEGISREMEVLLGNAAVSLVINSDLADFDRRFLADVANPEDLEPVQAFLTPAVVDYLRFWRSSTDADRWVVGGANVVQNELKKVETAILVDHLALSDDLSLFVAEQGWDLRSLKQYAIARAKRLRDPTTADAEEGARDLLRPSPKYQGRHGHGHLGGPALLLFLAYGLLVYGTISARGLTLFRLAYLSSLFAPAGASLRWLLSRYNGALSGSRRWFFLGTFAANVLAAAISLLAYGLELRQGREEEEEVGTVLLLSAVKVGLAGCLSTVSTFVAEIDGLLAQPVRWRAYLYAALSLGTAGALGTAVYYILLYL</sequence>
<evidence type="ECO:0000256" key="1">
    <source>
        <dbReference type="ARBA" id="ARBA00002598"/>
    </source>
</evidence>
<keyword evidence="5 9" id="KW-1133">Transmembrane helix</keyword>
<dbReference type="PANTHER" id="PTHR28259:SF1">
    <property type="entry name" value="FLUORIDE EXPORT PROTEIN 1-RELATED"/>
    <property type="match status" value="1"/>
</dbReference>
<feature type="transmembrane region" description="Helical" evidence="9">
    <location>
        <begin position="261"/>
        <end position="284"/>
    </location>
</feature>
<evidence type="ECO:0000313" key="10">
    <source>
        <dbReference type="EMBL" id="CAD8902867.1"/>
    </source>
</evidence>
<feature type="transmembrane region" description="Helical" evidence="9">
    <location>
        <begin position="227"/>
        <end position="249"/>
    </location>
</feature>
<comment type="subcellular location">
    <subcellularLocation>
        <location evidence="2">Cell membrane</location>
        <topology evidence="2">Multi-pass membrane protein</topology>
    </subcellularLocation>
</comment>
<keyword evidence="6 9" id="KW-0472">Membrane</keyword>
<evidence type="ECO:0000256" key="7">
    <source>
        <dbReference type="ARBA" id="ARBA00035120"/>
    </source>
</evidence>
<evidence type="ECO:0008006" key="11">
    <source>
        <dbReference type="Google" id="ProtNLM"/>
    </source>
</evidence>
<keyword evidence="3" id="KW-1003">Cell membrane</keyword>
<evidence type="ECO:0000256" key="3">
    <source>
        <dbReference type="ARBA" id="ARBA00022475"/>
    </source>
</evidence>
<comment type="function">
    <text evidence="1">Fluoride channel required for the rapid expulsion of cytoplasmic fluoride.</text>
</comment>
<organism evidence="10">
    <name type="scientific">Corethron hystrix</name>
    <dbReference type="NCBI Taxonomy" id="216773"/>
    <lineage>
        <taxon>Eukaryota</taxon>
        <taxon>Sar</taxon>
        <taxon>Stramenopiles</taxon>
        <taxon>Ochrophyta</taxon>
        <taxon>Bacillariophyta</taxon>
        <taxon>Coscinodiscophyceae</taxon>
        <taxon>Corethrophycidae</taxon>
        <taxon>Corethrales</taxon>
        <taxon>Corethraceae</taxon>
        <taxon>Corethron</taxon>
    </lineage>
</organism>
<name>A0A7S1C1J0_9STRA</name>
<evidence type="ECO:0000256" key="5">
    <source>
        <dbReference type="ARBA" id="ARBA00022989"/>
    </source>
</evidence>
<dbReference type="Pfam" id="PF02537">
    <property type="entry name" value="CRCB"/>
    <property type="match status" value="1"/>
</dbReference>
<dbReference type="PANTHER" id="PTHR28259">
    <property type="entry name" value="FLUORIDE EXPORT PROTEIN 1-RELATED"/>
    <property type="match status" value="1"/>
</dbReference>
<feature type="transmembrane region" description="Helical" evidence="9">
    <location>
        <begin position="296"/>
        <end position="323"/>
    </location>
</feature>
<feature type="transmembrane region" description="Helical" evidence="9">
    <location>
        <begin position="335"/>
        <end position="357"/>
    </location>
</feature>
<dbReference type="EMBL" id="HBFR01041182">
    <property type="protein sequence ID" value="CAD8902867.1"/>
    <property type="molecule type" value="Transcribed_RNA"/>
</dbReference>
<comment type="catalytic activity">
    <reaction evidence="8">
        <text>fluoride(in) = fluoride(out)</text>
        <dbReference type="Rhea" id="RHEA:76159"/>
        <dbReference type="ChEBI" id="CHEBI:17051"/>
    </reaction>
    <physiologicalReaction direction="left-to-right" evidence="8">
        <dbReference type="Rhea" id="RHEA:76160"/>
    </physiologicalReaction>
</comment>
<protein>
    <recommendedName>
        <fullName evidence="11">Fluoride ion transporter CrcB</fullName>
    </recommendedName>
</protein>
<evidence type="ECO:0000256" key="8">
    <source>
        <dbReference type="ARBA" id="ARBA00035585"/>
    </source>
</evidence>
<evidence type="ECO:0000256" key="2">
    <source>
        <dbReference type="ARBA" id="ARBA00004651"/>
    </source>
</evidence>
<proteinExistence type="inferred from homology"/>
<accession>A0A7S1C1J0</accession>
<feature type="transmembrane region" description="Helical" evidence="9">
    <location>
        <begin position="202"/>
        <end position="221"/>
    </location>
</feature>
<reference evidence="10" key="1">
    <citation type="submission" date="2021-01" db="EMBL/GenBank/DDBJ databases">
        <authorList>
            <person name="Corre E."/>
            <person name="Pelletier E."/>
            <person name="Niang G."/>
            <person name="Scheremetjew M."/>
            <person name="Finn R."/>
            <person name="Kale V."/>
            <person name="Holt S."/>
            <person name="Cochrane G."/>
            <person name="Meng A."/>
            <person name="Brown T."/>
            <person name="Cohen L."/>
        </authorList>
    </citation>
    <scope>NUCLEOTIDE SEQUENCE</scope>
    <source>
        <strain evidence="10">308</strain>
    </source>
</reference>
<dbReference type="GO" id="GO:1903425">
    <property type="term" value="F:fluoride transmembrane transporter activity"/>
    <property type="evidence" value="ECO:0007669"/>
    <property type="project" value="TreeGrafter"/>
</dbReference>
<keyword evidence="4 9" id="KW-0812">Transmembrane</keyword>
<evidence type="ECO:0000256" key="9">
    <source>
        <dbReference type="SAM" id="Phobius"/>
    </source>
</evidence>
<comment type="similarity">
    <text evidence="7">Belongs to the fluoride channel Fluc/FEX (TC 1.A.43) family.</text>
</comment>